<reference evidence="2 3" key="1">
    <citation type="submission" date="2020-04" db="EMBL/GenBank/DDBJ databases">
        <title>Hymenobacter polaris sp. nov., isolated from Arctic soil.</title>
        <authorList>
            <person name="Dahal R.H."/>
        </authorList>
    </citation>
    <scope>NUCLEOTIDE SEQUENCE [LARGE SCALE GENOMIC DNA]</scope>
    <source>
        <strain evidence="2 3">RP-2-7</strain>
    </source>
</reference>
<evidence type="ECO:0000313" key="3">
    <source>
        <dbReference type="Proteomes" id="UP000559626"/>
    </source>
</evidence>
<sequence length="116" mass="13205">MRSVLLTLLLASLPIVLGYYLNASAPPPTSRYERARCTRYCAAHGCRHATRANSPAYYHLRPLYVATVRGLHAGGAGNYVLMNILFYLLLLPILLVWLTYAALRDARRLRQLRRYV</sequence>
<protein>
    <submittedName>
        <fullName evidence="2">Uncharacterized protein</fullName>
    </submittedName>
</protein>
<name>A0A7Y0AGW7_9BACT</name>
<feature type="transmembrane region" description="Helical" evidence="1">
    <location>
        <begin position="84"/>
        <end position="103"/>
    </location>
</feature>
<comment type="caution">
    <text evidence="2">The sequence shown here is derived from an EMBL/GenBank/DDBJ whole genome shotgun (WGS) entry which is preliminary data.</text>
</comment>
<evidence type="ECO:0000313" key="2">
    <source>
        <dbReference type="EMBL" id="NML67059.1"/>
    </source>
</evidence>
<keyword evidence="1" id="KW-0812">Transmembrane</keyword>
<keyword evidence="3" id="KW-1185">Reference proteome</keyword>
<evidence type="ECO:0000256" key="1">
    <source>
        <dbReference type="SAM" id="Phobius"/>
    </source>
</evidence>
<dbReference type="EMBL" id="JABBGH010000003">
    <property type="protein sequence ID" value="NML67059.1"/>
    <property type="molecule type" value="Genomic_DNA"/>
</dbReference>
<keyword evidence="1" id="KW-1133">Transmembrane helix</keyword>
<organism evidence="2 3">
    <name type="scientific">Hymenobacter polaris</name>
    <dbReference type="NCBI Taxonomy" id="2682546"/>
    <lineage>
        <taxon>Bacteria</taxon>
        <taxon>Pseudomonadati</taxon>
        <taxon>Bacteroidota</taxon>
        <taxon>Cytophagia</taxon>
        <taxon>Cytophagales</taxon>
        <taxon>Hymenobacteraceae</taxon>
        <taxon>Hymenobacter</taxon>
    </lineage>
</organism>
<accession>A0A7Y0AGW7</accession>
<dbReference type="RefSeq" id="WP_169532749.1">
    <property type="nucleotide sequence ID" value="NZ_JABBGH010000003.1"/>
</dbReference>
<proteinExistence type="predicted"/>
<gene>
    <name evidence="2" type="ORF">HHL22_17775</name>
</gene>
<keyword evidence="1" id="KW-0472">Membrane</keyword>
<dbReference type="Proteomes" id="UP000559626">
    <property type="component" value="Unassembled WGS sequence"/>
</dbReference>
<dbReference type="AlphaFoldDB" id="A0A7Y0AGW7"/>